<protein>
    <submittedName>
        <fullName evidence="1">Uncharacterized protein</fullName>
    </submittedName>
</protein>
<sequence length="107" mass="11269">MNGNTDSMASGEEAIASRYEAFRQAVDSVYDVSALLDLVDCVDGTGSSVSEGEKAKLRGAVGRTVALSSRILSDVIEVMEDEEHHLFIADSKDGGLVDFVPVMGVAS</sequence>
<keyword evidence="2" id="KW-1185">Reference proteome</keyword>
<comment type="caution">
    <text evidence="1">The sequence shown here is derived from an EMBL/GenBank/DDBJ whole genome shotgun (WGS) entry which is preliminary data.</text>
</comment>
<accession>A0A506U9W3</accession>
<dbReference type="Proteomes" id="UP000318801">
    <property type="component" value="Unassembled WGS sequence"/>
</dbReference>
<reference evidence="1 2" key="1">
    <citation type="submission" date="2019-06" db="EMBL/GenBank/DDBJ databases">
        <authorList>
            <person name="Li M."/>
        </authorList>
    </citation>
    <scope>NUCLEOTIDE SEQUENCE [LARGE SCALE GENOMIC DNA]</scope>
    <source>
        <strain evidence="1 2">BGMRC2036</strain>
    </source>
</reference>
<dbReference type="AlphaFoldDB" id="A0A506U9W3"/>
<proteinExistence type="predicted"/>
<evidence type="ECO:0000313" key="1">
    <source>
        <dbReference type="EMBL" id="TPW30318.1"/>
    </source>
</evidence>
<gene>
    <name evidence="1" type="ORF">FJU08_11605</name>
</gene>
<dbReference type="EMBL" id="VHLG01000006">
    <property type="protein sequence ID" value="TPW30318.1"/>
    <property type="molecule type" value="Genomic_DNA"/>
</dbReference>
<dbReference type="RefSeq" id="WP_141149182.1">
    <property type="nucleotide sequence ID" value="NZ_VHLG01000006.1"/>
</dbReference>
<organism evidence="1 2">
    <name type="scientific">Martelella alba</name>
    <dbReference type="NCBI Taxonomy" id="2590451"/>
    <lineage>
        <taxon>Bacteria</taxon>
        <taxon>Pseudomonadati</taxon>
        <taxon>Pseudomonadota</taxon>
        <taxon>Alphaproteobacteria</taxon>
        <taxon>Hyphomicrobiales</taxon>
        <taxon>Aurantimonadaceae</taxon>
        <taxon>Martelella</taxon>
    </lineage>
</organism>
<evidence type="ECO:0000313" key="2">
    <source>
        <dbReference type="Proteomes" id="UP000318801"/>
    </source>
</evidence>
<name>A0A506U9W3_9HYPH</name>